<dbReference type="PANTHER" id="PTHR44757:SF2">
    <property type="entry name" value="BIOFILM ARCHITECTURE MAINTENANCE PROTEIN MBAA"/>
    <property type="match status" value="1"/>
</dbReference>
<name>A0A437LEC5_9BURK</name>
<dbReference type="GO" id="GO:0003824">
    <property type="term" value="F:catalytic activity"/>
    <property type="evidence" value="ECO:0007669"/>
    <property type="project" value="UniProtKB-ARBA"/>
</dbReference>
<dbReference type="EMBL" id="SACM01000004">
    <property type="protein sequence ID" value="RVT83747.1"/>
    <property type="molecule type" value="Genomic_DNA"/>
</dbReference>
<evidence type="ECO:0000259" key="2">
    <source>
        <dbReference type="PROSITE" id="PS50883"/>
    </source>
</evidence>
<dbReference type="FunFam" id="3.30.70.270:FF:000001">
    <property type="entry name" value="Diguanylate cyclase domain protein"/>
    <property type="match status" value="1"/>
</dbReference>
<dbReference type="CDD" id="cd01948">
    <property type="entry name" value="EAL"/>
    <property type="match status" value="1"/>
</dbReference>
<feature type="domain" description="GGDEF" evidence="3">
    <location>
        <begin position="184"/>
        <end position="317"/>
    </location>
</feature>
<feature type="transmembrane region" description="Helical" evidence="1">
    <location>
        <begin position="102"/>
        <end position="122"/>
    </location>
</feature>
<gene>
    <name evidence="4" type="ORF">EOD73_14355</name>
</gene>
<dbReference type="PROSITE" id="PS50887">
    <property type="entry name" value="GGDEF"/>
    <property type="match status" value="1"/>
</dbReference>
<sequence>MSAVLSLSAVGCMAAYLFARQGRDRLAVNLMLSTLFIGLSTLMWSNMGLRDPAMAAYPGVLLFTALLGERLLFRVLLTAMVLNVLAVGLADLNGWVRFVVKPMNWSIITDHATLLLITGLAARWLARDLMLAVTQVEAEARSAQDHADQVRYLSHHDSLTGLPNRALAQERFERAAAHAKRSGEQVALLYFDLDHFKLVNDSMGHPAGDALLQAVAQRLQPLIRDTDTLARFGGDEFLILLTGLDRGERASRVAEQVVAALAEPFSVQERSVNCGGSMGVVLYPADAQAFDDLVKRADLAMYRAKEMGRGQFHFFDERLQATVEEQLVLDAALREALLRGDQFRLAYQPQYDLATGDLSGFEALLRWKHPELGEVSPARFIPQAERNGFIVPLGLWVVRTACQQVQTWREAGMPAHLRVSVNVSPVQLRRTGFAEQVRQALAETALQPGALELELTESMLMDEVGDGPRTLNTLVDMGVELAIDDFGTGYSNLGYLRRFQIGRLKIDRSFVARLGGTAHDEAIVRAVVHMAQNLGLRTVAEGVETEAQRELLQRLGCNQGQGFLWHPALAPAACEALWRQA</sequence>
<proteinExistence type="predicted"/>
<keyword evidence="1" id="KW-0472">Membrane</keyword>
<keyword evidence="1" id="KW-0812">Transmembrane</keyword>
<feature type="domain" description="EAL" evidence="2">
    <location>
        <begin position="326"/>
        <end position="581"/>
    </location>
</feature>
<dbReference type="InterPro" id="IPR035919">
    <property type="entry name" value="EAL_sf"/>
</dbReference>
<feature type="transmembrane region" description="Helical" evidence="1">
    <location>
        <begin position="71"/>
        <end position="90"/>
    </location>
</feature>
<dbReference type="Proteomes" id="UP000288587">
    <property type="component" value="Unassembled WGS sequence"/>
</dbReference>
<dbReference type="PROSITE" id="PS50883">
    <property type="entry name" value="EAL"/>
    <property type="match status" value="1"/>
</dbReference>
<reference evidence="4 5" key="1">
    <citation type="submission" date="2019-01" db="EMBL/GenBank/DDBJ databases">
        <authorList>
            <person name="Chen W.-M."/>
        </authorList>
    </citation>
    <scope>NUCLEOTIDE SEQUENCE [LARGE SCALE GENOMIC DNA]</scope>
    <source>
        <strain evidence="4 5">CCP-18</strain>
    </source>
</reference>
<accession>A0A437LEC5</accession>
<dbReference type="SMART" id="SM00267">
    <property type="entry name" value="GGDEF"/>
    <property type="match status" value="1"/>
</dbReference>
<dbReference type="PANTHER" id="PTHR44757">
    <property type="entry name" value="DIGUANYLATE CYCLASE DGCP"/>
    <property type="match status" value="1"/>
</dbReference>
<dbReference type="Pfam" id="PF00563">
    <property type="entry name" value="EAL"/>
    <property type="match status" value="1"/>
</dbReference>
<dbReference type="InterPro" id="IPR001633">
    <property type="entry name" value="EAL_dom"/>
</dbReference>
<feature type="transmembrane region" description="Helical" evidence="1">
    <location>
        <begin position="29"/>
        <end position="50"/>
    </location>
</feature>
<keyword evidence="5" id="KW-1185">Reference proteome</keyword>
<keyword evidence="1" id="KW-1133">Transmembrane helix</keyword>
<dbReference type="SUPFAM" id="SSF141868">
    <property type="entry name" value="EAL domain-like"/>
    <property type="match status" value="1"/>
</dbReference>
<dbReference type="InterPro" id="IPR052155">
    <property type="entry name" value="Biofilm_reg_signaling"/>
</dbReference>
<dbReference type="InterPro" id="IPR029787">
    <property type="entry name" value="Nucleotide_cyclase"/>
</dbReference>
<evidence type="ECO:0000256" key="1">
    <source>
        <dbReference type="SAM" id="Phobius"/>
    </source>
</evidence>
<dbReference type="Gene3D" id="3.20.20.450">
    <property type="entry name" value="EAL domain"/>
    <property type="match status" value="1"/>
</dbReference>
<dbReference type="RefSeq" id="WP_127683711.1">
    <property type="nucleotide sequence ID" value="NZ_SACM01000004.1"/>
</dbReference>
<dbReference type="SUPFAM" id="SSF55073">
    <property type="entry name" value="Nucleotide cyclase"/>
    <property type="match status" value="1"/>
</dbReference>
<dbReference type="InterPro" id="IPR000160">
    <property type="entry name" value="GGDEF_dom"/>
</dbReference>
<dbReference type="InterPro" id="IPR043128">
    <property type="entry name" value="Rev_trsase/Diguanyl_cyclase"/>
</dbReference>
<evidence type="ECO:0000313" key="4">
    <source>
        <dbReference type="EMBL" id="RVT83747.1"/>
    </source>
</evidence>
<dbReference type="SMART" id="SM00052">
    <property type="entry name" value="EAL"/>
    <property type="match status" value="1"/>
</dbReference>
<dbReference type="AlphaFoldDB" id="A0A437LEC5"/>
<dbReference type="OrthoDB" id="9813903at2"/>
<comment type="caution">
    <text evidence="4">The sequence shown here is derived from an EMBL/GenBank/DDBJ whole genome shotgun (WGS) entry which is preliminary data.</text>
</comment>
<dbReference type="Pfam" id="PF00990">
    <property type="entry name" value="GGDEF"/>
    <property type="match status" value="1"/>
</dbReference>
<organism evidence="4 5">
    <name type="scientific">Inhella crocodyli</name>
    <dbReference type="NCBI Taxonomy" id="2499851"/>
    <lineage>
        <taxon>Bacteria</taxon>
        <taxon>Pseudomonadati</taxon>
        <taxon>Pseudomonadota</taxon>
        <taxon>Betaproteobacteria</taxon>
        <taxon>Burkholderiales</taxon>
        <taxon>Sphaerotilaceae</taxon>
        <taxon>Inhella</taxon>
    </lineage>
</organism>
<protein>
    <submittedName>
        <fullName evidence="4">EAL domain-containing protein</fullName>
    </submittedName>
</protein>
<dbReference type="Gene3D" id="3.30.70.270">
    <property type="match status" value="1"/>
</dbReference>
<evidence type="ECO:0000259" key="3">
    <source>
        <dbReference type="PROSITE" id="PS50887"/>
    </source>
</evidence>
<dbReference type="CDD" id="cd01949">
    <property type="entry name" value="GGDEF"/>
    <property type="match status" value="1"/>
</dbReference>
<dbReference type="NCBIfam" id="TIGR00254">
    <property type="entry name" value="GGDEF"/>
    <property type="match status" value="1"/>
</dbReference>
<evidence type="ECO:0000313" key="5">
    <source>
        <dbReference type="Proteomes" id="UP000288587"/>
    </source>
</evidence>